<dbReference type="OrthoDB" id="209830at2"/>
<evidence type="ECO:0000256" key="2">
    <source>
        <dbReference type="SAM" id="SignalP"/>
    </source>
</evidence>
<dbReference type="RefSeq" id="WP_145242494.1">
    <property type="nucleotide sequence ID" value="NZ_CP036273.1"/>
</dbReference>
<dbReference type="InterPro" id="IPR036514">
    <property type="entry name" value="SGNH_hydro_sf"/>
</dbReference>
<dbReference type="AlphaFoldDB" id="A0A517XYL6"/>
<dbReference type="InterPro" id="IPR005181">
    <property type="entry name" value="SASA"/>
</dbReference>
<dbReference type="Gene3D" id="3.40.50.1110">
    <property type="entry name" value="SGNH hydrolase"/>
    <property type="match status" value="1"/>
</dbReference>
<dbReference type="InterPro" id="IPR052940">
    <property type="entry name" value="Carb_Esterase_6"/>
</dbReference>
<organism evidence="4 5">
    <name type="scientific">Urbifossiella limnaea</name>
    <dbReference type="NCBI Taxonomy" id="2528023"/>
    <lineage>
        <taxon>Bacteria</taxon>
        <taxon>Pseudomonadati</taxon>
        <taxon>Planctomycetota</taxon>
        <taxon>Planctomycetia</taxon>
        <taxon>Gemmatales</taxon>
        <taxon>Gemmataceae</taxon>
        <taxon>Urbifossiella</taxon>
    </lineage>
</organism>
<sequence length="338" mass="37039" precursor="true">MPRFFAVLALLAAPAAARAQEPPVLVFLLAGQSNMEGHAKVSVMDFQAAQPATRDLWAPFRHGSAWAERDDVLVKFLMRKGKLTAGYGAPKCIGPELGFGQVLGDRYPQPVLLIKAAWGGKSLYRDFRPPSAGMPPREALDKMLADLKKRKADATEADVTAPFGASYRAMLDEYRSTVKDVAAHFPQLAGKKTELAGFIWFQGWNDMISAEATAEYATNLGHLIRDVRKDLGAPKLPVVVGEMGVDGDKANDGVKRFKAAQQAGIAKDEFRGNAVLVKTDAHWDAEADAIYRRGWRENLEAWNRVGSDYPYHYLGSPRTMLGIGRALGEAAVALRERK</sequence>
<dbReference type="KEGG" id="uli:ETAA1_45970"/>
<feature type="domain" description="Sialate O-acetylesterase" evidence="3">
    <location>
        <begin position="25"/>
        <end position="265"/>
    </location>
</feature>
<evidence type="ECO:0000313" key="4">
    <source>
        <dbReference type="EMBL" id="QDU22614.1"/>
    </source>
</evidence>
<keyword evidence="2" id="KW-0732">Signal</keyword>
<dbReference type="PANTHER" id="PTHR31988">
    <property type="entry name" value="ESTERASE, PUTATIVE (DUF303)-RELATED"/>
    <property type="match status" value="1"/>
</dbReference>
<evidence type="ECO:0000259" key="3">
    <source>
        <dbReference type="Pfam" id="PF03629"/>
    </source>
</evidence>
<protein>
    <recommendedName>
        <fullName evidence="3">Sialate O-acetylesterase domain-containing protein</fullName>
    </recommendedName>
</protein>
<feature type="signal peptide" evidence="2">
    <location>
        <begin position="1"/>
        <end position="19"/>
    </location>
</feature>
<dbReference type="SUPFAM" id="SSF52266">
    <property type="entry name" value="SGNH hydrolase"/>
    <property type="match status" value="1"/>
</dbReference>
<gene>
    <name evidence="4" type="ORF">ETAA1_45970</name>
</gene>
<evidence type="ECO:0000256" key="1">
    <source>
        <dbReference type="ARBA" id="ARBA00022801"/>
    </source>
</evidence>
<keyword evidence="1" id="KW-0378">Hydrolase</keyword>
<dbReference type="EMBL" id="CP036273">
    <property type="protein sequence ID" value="QDU22614.1"/>
    <property type="molecule type" value="Genomic_DNA"/>
</dbReference>
<reference evidence="4 5" key="1">
    <citation type="submission" date="2019-02" db="EMBL/GenBank/DDBJ databases">
        <title>Deep-cultivation of Planctomycetes and their phenomic and genomic characterization uncovers novel biology.</title>
        <authorList>
            <person name="Wiegand S."/>
            <person name="Jogler M."/>
            <person name="Boedeker C."/>
            <person name="Pinto D."/>
            <person name="Vollmers J."/>
            <person name="Rivas-Marin E."/>
            <person name="Kohn T."/>
            <person name="Peeters S.H."/>
            <person name="Heuer A."/>
            <person name="Rast P."/>
            <person name="Oberbeckmann S."/>
            <person name="Bunk B."/>
            <person name="Jeske O."/>
            <person name="Meyerdierks A."/>
            <person name="Storesund J.E."/>
            <person name="Kallscheuer N."/>
            <person name="Luecker S."/>
            <person name="Lage O.M."/>
            <person name="Pohl T."/>
            <person name="Merkel B.J."/>
            <person name="Hornburger P."/>
            <person name="Mueller R.-W."/>
            <person name="Bruemmer F."/>
            <person name="Labrenz M."/>
            <person name="Spormann A.M."/>
            <person name="Op den Camp H."/>
            <person name="Overmann J."/>
            <person name="Amann R."/>
            <person name="Jetten M.S.M."/>
            <person name="Mascher T."/>
            <person name="Medema M.H."/>
            <person name="Devos D.P."/>
            <person name="Kaster A.-K."/>
            <person name="Ovreas L."/>
            <person name="Rohde M."/>
            <person name="Galperin M.Y."/>
            <person name="Jogler C."/>
        </authorList>
    </citation>
    <scope>NUCLEOTIDE SEQUENCE [LARGE SCALE GENOMIC DNA]</scope>
    <source>
        <strain evidence="4 5">ETA_A1</strain>
    </source>
</reference>
<dbReference type="Proteomes" id="UP000319576">
    <property type="component" value="Chromosome"/>
</dbReference>
<dbReference type="GO" id="GO:0016788">
    <property type="term" value="F:hydrolase activity, acting on ester bonds"/>
    <property type="evidence" value="ECO:0007669"/>
    <property type="project" value="UniProtKB-ARBA"/>
</dbReference>
<keyword evidence="5" id="KW-1185">Reference proteome</keyword>
<name>A0A517XYL6_9BACT</name>
<proteinExistence type="predicted"/>
<accession>A0A517XYL6</accession>
<evidence type="ECO:0000313" key="5">
    <source>
        <dbReference type="Proteomes" id="UP000319576"/>
    </source>
</evidence>
<feature type="chain" id="PRO_5021878524" description="Sialate O-acetylesterase domain-containing protein" evidence="2">
    <location>
        <begin position="20"/>
        <end position="338"/>
    </location>
</feature>
<dbReference type="PANTHER" id="PTHR31988:SF19">
    <property type="entry name" value="9-O-ACETYL-N-ACETYLNEURAMINIC ACID DEACETYLASE-RELATED"/>
    <property type="match status" value="1"/>
</dbReference>
<dbReference type="Pfam" id="PF03629">
    <property type="entry name" value="SASA"/>
    <property type="match status" value="1"/>
</dbReference>